<feature type="domain" description="C-type lectin" evidence="1">
    <location>
        <begin position="14"/>
        <end position="124"/>
    </location>
</feature>
<protein>
    <recommendedName>
        <fullName evidence="1">C-type lectin domain-containing protein</fullName>
    </recommendedName>
</protein>
<dbReference type="PANTHER" id="PTHR22801:SF63">
    <property type="entry name" value="C-TYPE LECTIN DOMAIN-CONTAINING PROTEIN"/>
    <property type="match status" value="1"/>
</dbReference>
<dbReference type="InterPro" id="IPR016186">
    <property type="entry name" value="C-type_lectin-like/link_sf"/>
</dbReference>
<dbReference type="CDD" id="cd00037">
    <property type="entry name" value="CLECT"/>
    <property type="match status" value="1"/>
</dbReference>
<sequence>MEYINVTLAGSYFCIKVYRTGGKFGEAMKTCESERAKLLVITTQAQIAELVNKTADNVTVWAYIGISDAANEGNWVSWDGKAVFPSWYPGEPSNSNQQNCAFFGYLNKQVIDMSCNELQPFICHKIYF</sequence>
<gene>
    <name evidence="2" type="ORF">CHS0354_002871</name>
</gene>
<dbReference type="SUPFAM" id="SSF56436">
    <property type="entry name" value="C-type lectin-like"/>
    <property type="match status" value="1"/>
</dbReference>
<evidence type="ECO:0000313" key="3">
    <source>
        <dbReference type="Proteomes" id="UP001195483"/>
    </source>
</evidence>
<dbReference type="AlphaFoldDB" id="A0AAE0VYP2"/>
<dbReference type="InterPro" id="IPR016187">
    <property type="entry name" value="CTDL_fold"/>
</dbReference>
<reference evidence="2" key="3">
    <citation type="submission" date="2023-05" db="EMBL/GenBank/DDBJ databases">
        <authorList>
            <person name="Smith C.H."/>
        </authorList>
    </citation>
    <scope>NUCLEOTIDE SEQUENCE</scope>
    <source>
        <strain evidence="2">CHS0354</strain>
        <tissue evidence="2">Mantle</tissue>
    </source>
</reference>
<dbReference type="SMART" id="SM00034">
    <property type="entry name" value="CLECT"/>
    <property type="match status" value="1"/>
</dbReference>
<dbReference type="InterPro" id="IPR001304">
    <property type="entry name" value="C-type_lectin-like"/>
</dbReference>
<reference evidence="2" key="1">
    <citation type="journal article" date="2021" name="Genome Biol. Evol.">
        <title>A High-Quality Reference Genome for a Parasitic Bivalve with Doubly Uniparental Inheritance (Bivalvia: Unionida).</title>
        <authorList>
            <person name="Smith C.H."/>
        </authorList>
    </citation>
    <scope>NUCLEOTIDE SEQUENCE</scope>
    <source>
        <strain evidence="2">CHS0354</strain>
    </source>
</reference>
<evidence type="ECO:0000313" key="2">
    <source>
        <dbReference type="EMBL" id="KAK3594824.1"/>
    </source>
</evidence>
<comment type="caution">
    <text evidence="2">The sequence shown here is derived from an EMBL/GenBank/DDBJ whole genome shotgun (WGS) entry which is preliminary data.</text>
</comment>
<proteinExistence type="predicted"/>
<dbReference type="Proteomes" id="UP001195483">
    <property type="component" value="Unassembled WGS sequence"/>
</dbReference>
<accession>A0AAE0VYP2</accession>
<dbReference type="Gene3D" id="3.10.100.10">
    <property type="entry name" value="Mannose-Binding Protein A, subunit A"/>
    <property type="match status" value="1"/>
</dbReference>
<dbReference type="PANTHER" id="PTHR22801">
    <property type="entry name" value="LITHOSTATHINE"/>
    <property type="match status" value="1"/>
</dbReference>
<evidence type="ECO:0000259" key="1">
    <source>
        <dbReference type="PROSITE" id="PS50041"/>
    </source>
</evidence>
<dbReference type="EMBL" id="JAEAOA010000229">
    <property type="protein sequence ID" value="KAK3594824.1"/>
    <property type="molecule type" value="Genomic_DNA"/>
</dbReference>
<organism evidence="2 3">
    <name type="scientific">Potamilus streckersoni</name>
    <dbReference type="NCBI Taxonomy" id="2493646"/>
    <lineage>
        <taxon>Eukaryota</taxon>
        <taxon>Metazoa</taxon>
        <taxon>Spiralia</taxon>
        <taxon>Lophotrochozoa</taxon>
        <taxon>Mollusca</taxon>
        <taxon>Bivalvia</taxon>
        <taxon>Autobranchia</taxon>
        <taxon>Heteroconchia</taxon>
        <taxon>Palaeoheterodonta</taxon>
        <taxon>Unionida</taxon>
        <taxon>Unionoidea</taxon>
        <taxon>Unionidae</taxon>
        <taxon>Ambleminae</taxon>
        <taxon>Lampsilini</taxon>
        <taxon>Potamilus</taxon>
    </lineage>
</organism>
<dbReference type="InterPro" id="IPR050801">
    <property type="entry name" value="Ca-Dep_Lectins_ImmuneDev"/>
</dbReference>
<keyword evidence="3" id="KW-1185">Reference proteome</keyword>
<name>A0AAE0VYP2_9BIVA</name>
<reference evidence="2" key="2">
    <citation type="journal article" date="2021" name="Genome Biol. Evol.">
        <title>Developing a high-quality reference genome for a parasitic bivalve with doubly uniparental inheritance (Bivalvia: Unionida).</title>
        <authorList>
            <person name="Smith C.H."/>
        </authorList>
    </citation>
    <scope>NUCLEOTIDE SEQUENCE</scope>
    <source>
        <strain evidence="2">CHS0354</strain>
        <tissue evidence="2">Mantle</tissue>
    </source>
</reference>
<dbReference type="Pfam" id="PF00059">
    <property type="entry name" value="Lectin_C"/>
    <property type="match status" value="1"/>
</dbReference>
<dbReference type="PROSITE" id="PS50041">
    <property type="entry name" value="C_TYPE_LECTIN_2"/>
    <property type="match status" value="1"/>
</dbReference>